<keyword evidence="2 4" id="KW-0238">DNA-binding</keyword>
<dbReference type="PRINTS" id="PR00455">
    <property type="entry name" value="HTHTETR"/>
</dbReference>
<dbReference type="SUPFAM" id="SSF46689">
    <property type="entry name" value="Homeodomain-like"/>
    <property type="match status" value="1"/>
</dbReference>
<dbReference type="PANTHER" id="PTHR30055">
    <property type="entry name" value="HTH-TYPE TRANSCRIPTIONAL REGULATOR RUTR"/>
    <property type="match status" value="1"/>
</dbReference>
<dbReference type="OrthoDB" id="63332at2"/>
<feature type="DNA-binding region" description="H-T-H motif" evidence="4">
    <location>
        <begin position="25"/>
        <end position="44"/>
    </location>
</feature>
<evidence type="ECO:0000313" key="6">
    <source>
        <dbReference type="EMBL" id="VVN27337.1"/>
    </source>
</evidence>
<gene>
    <name evidence="6" type="ORF">PS659_04692</name>
</gene>
<dbReference type="Proteomes" id="UP000326729">
    <property type="component" value="Unassembled WGS sequence"/>
</dbReference>
<protein>
    <recommendedName>
        <fullName evidence="5">HTH tetR-type domain-containing protein</fullName>
    </recommendedName>
</protein>
<evidence type="ECO:0000256" key="2">
    <source>
        <dbReference type="ARBA" id="ARBA00023125"/>
    </source>
</evidence>
<dbReference type="Pfam" id="PF00440">
    <property type="entry name" value="TetR_N"/>
    <property type="match status" value="1"/>
</dbReference>
<dbReference type="GO" id="GO:0000976">
    <property type="term" value="F:transcription cis-regulatory region binding"/>
    <property type="evidence" value="ECO:0007669"/>
    <property type="project" value="TreeGrafter"/>
</dbReference>
<evidence type="ECO:0000256" key="1">
    <source>
        <dbReference type="ARBA" id="ARBA00023015"/>
    </source>
</evidence>
<accession>A0A5E6WFX9</accession>
<feature type="domain" description="HTH tetR-type" evidence="5">
    <location>
        <begin position="2"/>
        <end position="62"/>
    </location>
</feature>
<dbReference type="PANTHER" id="PTHR30055:SF234">
    <property type="entry name" value="HTH-TYPE TRANSCRIPTIONAL REGULATOR BETI"/>
    <property type="match status" value="1"/>
</dbReference>
<dbReference type="GO" id="GO:0003700">
    <property type="term" value="F:DNA-binding transcription factor activity"/>
    <property type="evidence" value="ECO:0007669"/>
    <property type="project" value="TreeGrafter"/>
</dbReference>
<dbReference type="PROSITE" id="PS50977">
    <property type="entry name" value="HTH_TETR_2"/>
    <property type="match status" value="1"/>
</dbReference>
<dbReference type="AlphaFoldDB" id="A0A5E6WFX9"/>
<reference evidence="6 7" key="1">
    <citation type="submission" date="2019-09" db="EMBL/GenBank/DDBJ databases">
        <authorList>
            <person name="Chandra G."/>
            <person name="Truman W A."/>
        </authorList>
    </citation>
    <scope>NUCLEOTIDE SEQUENCE [LARGE SCALE GENOMIC DNA]</scope>
    <source>
        <strain evidence="6">PS659</strain>
    </source>
</reference>
<name>A0A5E6WFX9_PSEFL</name>
<keyword evidence="1" id="KW-0805">Transcription regulation</keyword>
<evidence type="ECO:0000256" key="3">
    <source>
        <dbReference type="ARBA" id="ARBA00023163"/>
    </source>
</evidence>
<evidence type="ECO:0000313" key="7">
    <source>
        <dbReference type="Proteomes" id="UP000326729"/>
    </source>
</evidence>
<dbReference type="RefSeq" id="WP_150718266.1">
    <property type="nucleotide sequence ID" value="NZ_CABVGY010000032.1"/>
</dbReference>
<dbReference type="Gene3D" id="1.10.357.10">
    <property type="entry name" value="Tetracycline Repressor, domain 2"/>
    <property type="match status" value="1"/>
</dbReference>
<dbReference type="InterPro" id="IPR009057">
    <property type="entry name" value="Homeodomain-like_sf"/>
</dbReference>
<organism evidence="6 7">
    <name type="scientific">Pseudomonas fluorescens</name>
    <dbReference type="NCBI Taxonomy" id="294"/>
    <lineage>
        <taxon>Bacteria</taxon>
        <taxon>Pseudomonadati</taxon>
        <taxon>Pseudomonadota</taxon>
        <taxon>Gammaproteobacteria</taxon>
        <taxon>Pseudomonadales</taxon>
        <taxon>Pseudomonadaceae</taxon>
        <taxon>Pseudomonas</taxon>
    </lineage>
</organism>
<dbReference type="InterPro" id="IPR001647">
    <property type="entry name" value="HTH_TetR"/>
</dbReference>
<sequence>MNTTESNIRQAAIKLISRNGYGSMSLRQLAAESGINSSTLYLYYQGKGELLLELILEYFEALEFRSLDEESLALVRQARRVYLTSPRPAVRRAAITRRAAPLEAVS</sequence>
<proteinExistence type="predicted"/>
<keyword evidence="3" id="KW-0804">Transcription</keyword>
<evidence type="ECO:0000259" key="5">
    <source>
        <dbReference type="PROSITE" id="PS50977"/>
    </source>
</evidence>
<dbReference type="EMBL" id="CABVGY010000032">
    <property type="protein sequence ID" value="VVN27337.1"/>
    <property type="molecule type" value="Genomic_DNA"/>
</dbReference>
<dbReference type="InterPro" id="IPR050109">
    <property type="entry name" value="HTH-type_TetR-like_transc_reg"/>
</dbReference>
<evidence type="ECO:0000256" key="4">
    <source>
        <dbReference type="PROSITE-ProRule" id="PRU00335"/>
    </source>
</evidence>